<evidence type="ECO:0000256" key="2">
    <source>
        <dbReference type="ARBA" id="ARBA00004950"/>
    </source>
</evidence>
<evidence type="ECO:0000313" key="14">
    <source>
        <dbReference type="EMBL" id="MBI5974988.1"/>
    </source>
</evidence>
<comment type="catalytic activity">
    <reaction evidence="11">
        <text>L-aspartate + O2 = iminosuccinate + H2O2</text>
        <dbReference type="Rhea" id="RHEA:25876"/>
        <dbReference type="ChEBI" id="CHEBI:15379"/>
        <dbReference type="ChEBI" id="CHEBI:16240"/>
        <dbReference type="ChEBI" id="CHEBI:29991"/>
        <dbReference type="ChEBI" id="CHEBI:77875"/>
        <dbReference type="EC" id="1.4.3.16"/>
    </reaction>
    <physiologicalReaction direction="left-to-right" evidence="11">
        <dbReference type="Rhea" id="RHEA:25877"/>
    </physiologicalReaction>
</comment>
<keyword evidence="7" id="KW-0662">Pyridine nucleotide biosynthesis</keyword>
<evidence type="ECO:0000256" key="7">
    <source>
        <dbReference type="ARBA" id="ARBA00022642"/>
    </source>
</evidence>
<proteinExistence type="inferred from homology"/>
<feature type="domain" description="Fumarate reductase/succinate dehydrogenase flavoprotein-like C-terminal" evidence="13">
    <location>
        <begin position="459"/>
        <end position="509"/>
    </location>
</feature>
<dbReference type="SUPFAM" id="SSF51905">
    <property type="entry name" value="FAD/NAD(P)-binding domain"/>
    <property type="match status" value="1"/>
</dbReference>
<comment type="similarity">
    <text evidence="3">Belongs to the FAD-dependent oxidoreductase 2 family. NadB subfamily.</text>
</comment>
<evidence type="ECO:0000313" key="15">
    <source>
        <dbReference type="Proteomes" id="UP000751852"/>
    </source>
</evidence>
<dbReference type="EMBL" id="JABANU010000010">
    <property type="protein sequence ID" value="MBI5974988.1"/>
    <property type="molecule type" value="Genomic_DNA"/>
</dbReference>
<dbReference type="EC" id="1.4.3.16" evidence="4"/>
<gene>
    <name evidence="14" type="ORF">HHH54_05150</name>
</gene>
<keyword evidence="6" id="KW-0285">Flavoprotein</keyword>
<dbReference type="SUPFAM" id="SSF56425">
    <property type="entry name" value="Succinate dehydrogenase/fumarate reductase flavoprotein, catalytic domain"/>
    <property type="match status" value="1"/>
</dbReference>
<keyword evidence="8" id="KW-0274">FAD</keyword>
<evidence type="ECO:0000256" key="9">
    <source>
        <dbReference type="ARBA" id="ARBA00023002"/>
    </source>
</evidence>
<organism evidence="14 15">
    <name type="scientific">Staphylococcus canis</name>
    <dbReference type="NCBI Taxonomy" id="2724942"/>
    <lineage>
        <taxon>Bacteria</taxon>
        <taxon>Bacillati</taxon>
        <taxon>Bacillota</taxon>
        <taxon>Bacilli</taxon>
        <taxon>Bacillales</taxon>
        <taxon>Staphylococcaceae</taxon>
        <taxon>Staphylococcus</taxon>
    </lineage>
</organism>
<dbReference type="InterPro" id="IPR036188">
    <property type="entry name" value="FAD/NAD-bd_sf"/>
</dbReference>
<dbReference type="SUPFAM" id="SSF46977">
    <property type="entry name" value="Succinate dehydrogenase/fumarate reductase flavoprotein C-terminal domain"/>
    <property type="match status" value="1"/>
</dbReference>
<reference evidence="14 15" key="1">
    <citation type="submission" date="2020-04" db="EMBL/GenBank/DDBJ databases">
        <title>Staphylococcus species from domestic dog.</title>
        <authorList>
            <person name="Paterson G.K."/>
        </authorList>
    </citation>
    <scope>NUCLEOTIDE SEQUENCE [LARGE SCALE GENOMIC DNA]</scope>
    <source>
        <strain evidence="14 15">H16/1A</strain>
    </source>
</reference>
<dbReference type="Gene3D" id="3.90.700.10">
    <property type="entry name" value="Succinate dehydrogenase/fumarate reductase flavoprotein, catalytic domain"/>
    <property type="match status" value="1"/>
</dbReference>
<evidence type="ECO:0000256" key="1">
    <source>
        <dbReference type="ARBA" id="ARBA00001974"/>
    </source>
</evidence>
<dbReference type="Pfam" id="PF02910">
    <property type="entry name" value="Succ_DH_flav_C"/>
    <property type="match status" value="1"/>
</dbReference>
<dbReference type="InterPro" id="IPR005288">
    <property type="entry name" value="NadB"/>
</dbReference>
<evidence type="ECO:0000259" key="12">
    <source>
        <dbReference type="Pfam" id="PF00890"/>
    </source>
</evidence>
<comment type="cofactor">
    <cofactor evidence="1">
        <name>FAD</name>
        <dbReference type="ChEBI" id="CHEBI:57692"/>
    </cofactor>
</comment>
<feature type="domain" description="FAD-dependent oxidoreductase 2 FAD-binding" evidence="12">
    <location>
        <begin position="2"/>
        <end position="370"/>
    </location>
</feature>
<dbReference type="InterPro" id="IPR015939">
    <property type="entry name" value="Fum_Rdtase/Succ_DH_flav-like_C"/>
</dbReference>
<dbReference type="Gene3D" id="1.20.58.100">
    <property type="entry name" value="Fumarate reductase/succinate dehydrogenase flavoprotein-like, C-terminal domain"/>
    <property type="match status" value="1"/>
</dbReference>
<comment type="caution">
    <text evidence="14">The sequence shown here is derived from an EMBL/GenBank/DDBJ whole genome shotgun (WGS) entry which is preliminary data.</text>
</comment>
<protein>
    <recommendedName>
        <fullName evidence="5">L-aspartate oxidase</fullName>
        <ecNumber evidence="4">1.4.3.16</ecNumber>
    </recommendedName>
    <alternativeName>
        <fullName evidence="10">Quinolinate synthase B</fullName>
    </alternativeName>
</protein>
<dbReference type="PANTHER" id="PTHR42716:SF2">
    <property type="entry name" value="L-ASPARTATE OXIDASE, CHLOROPLASTIC"/>
    <property type="match status" value="1"/>
</dbReference>
<evidence type="ECO:0000256" key="8">
    <source>
        <dbReference type="ARBA" id="ARBA00022827"/>
    </source>
</evidence>
<keyword evidence="15" id="KW-1185">Reference proteome</keyword>
<dbReference type="PANTHER" id="PTHR42716">
    <property type="entry name" value="L-ASPARTATE OXIDASE"/>
    <property type="match status" value="1"/>
</dbReference>
<name>A0ABS0T8E4_9STAP</name>
<accession>A0ABS0T8E4</accession>
<dbReference type="InterPro" id="IPR003953">
    <property type="entry name" value="FAD-dep_OxRdtase_2_FAD-bd"/>
</dbReference>
<dbReference type="InterPro" id="IPR027477">
    <property type="entry name" value="Succ_DH/fumarate_Rdtase_cat_sf"/>
</dbReference>
<evidence type="ECO:0000256" key="3">
    <source>
        <dbReference type="ARBA" id="ARBA00008562"/>
    </source>
</evidence>
<dbReference type="Gene3D" id="3.50.50.60">
    <property type="entry name" value="FAD/NAD(P)-binding domain"/>
    <property type="match status" value="1"/>
</dbReference>
<evidence type="ECO:0000256" key="6">
    <source>
        <dbReference type="ARBA" id="ARBA00022630"/>
    </source>
</evidence>
<evidence type="ECO:0000256" key="5">
    <source>
        <dbReference type="ARBA" id="ARBA00021901"/>
    </source>
</evidence>
<dbReference type="RefSeq" id="WP_198617771.1">
    <property type="nucleotide sequence ID" value="NZ_JABANU010000010.1"/>
</dbReference>
<comment type="pathway">
    <text evidence="2">Cofactor biosynthesis; NAD(+) biosynthesis; iminoaspartate from L-aspartate (oxidase route): step 1/1.</text>
</comment>
<dbReference type="Proteomes" id="UP000751852">
    <property type="component" value="Unassembled WGS sequence"/>
</dbReference>
<keyword evidence="9" id="KW-0560">Oxidoreductase</keyword>
<evidence type="ECO:0000256" key="4">
    <source>
        <dbReference type="ARBA" id="ARBA00012173"/>
    </source>
</evidence>
<evidence type="ECO:0000256" key="10">
    <source>
        <dbReference type="ARBA" id="ARBA00030386"/>
    </source>
</evidence>
<dbReference type="InterPro" id="IPR037099">
    <property type="entry name" value="Fum_R/Succ_DH_flav-like_C_sf"/>
</dbReference>
<sequence length="522" mass="57024">MHVIVIGSGIAALACIRQLPKDVHVTCITQTQHTQNNSYTAQGGICFSKYEGDNGHAHCEDTFLAGHRYGDRIVIQSFITKSHAIIQDLIDEGLPFDRDAFGELTYGMEGAHSQARILHAGGDETGRQIMTHLASHLDLEHLTLYENGTVVDILKNEAGEACGVHVLDAKGERHDIEADAVVCATGGVSHLFTPNSNPNASLSTGAILAFHHDIPLHNMELIQFHPTLLGTPKQAYGLISEAVRGAGAILVNDANEPFMNHVHPMQSLAPRDITSRAIVEQQTKGHQCYLDIRPITNFKKQFPTITRALNAYDSKLLTTQRIPVTPGAHYTIGGISAQLNGQTTLPRFFAIGEAACTHFHGANRLASNSLLEGLVMGTACAEFIDSTLTPVAQPTHHDSLKIPDISSDIVNALQAQSFSVLGVMRNGTSMRTFLDRLDTTLDDAPLTETITKARWERYCTVKLMQIITQAALTRSISCGVHYRTDATSHHDNHFNEITEVINGGKRHVKSTTRQREVATILH</sequence>
<evidence type="ECO:0000256" key="11">
    <source>
        <dbReference type="ARBA" id="ARBA00048305"/>
    </source>
</evidence>
<dbReference type="Pfam" id="PF00890">
    <property type="entry name" value="FAD_binding_2"/>
    <property type="match status" value="1"/>
</dbReference>
<evidence type="ECO:0000259" key="13">
    <source>
        <dbReference type="Pfam" id="PF02910"/>
    </source>
</evidence>